<sequence length="370" mass="42375">MMKRVAIVFLMALLLVQGIFAGKAGAASSFTDIKGHWAQQQISELASLGIIKDNGKHLFYPQSPITRGEALAMLNRVFEHVYGPVAKPLRKNNLDYRYPSRWEIEQLLTNMKAMLQIETGVPIDYDPGDRMLYYLHIAESGQLIKKPEKENPDWWLSSQALQREMTREEATMVLFHLLTPQIYRTANIKPQDAPAFFTSYYEWKQESYYRDTYSPYATAIREFHLFSSQTTLQPDKLMTRAEYAVVLKRLLDYYSKQVGLQFTGKAEQSQKVATAFIRAANLAGEKKDKAKMLYYYTQGAVASMGKLPRTPLTDDLVSVTTKVDETDNRKLWAIAEYKTGLNSGYRIEYRMDPDATTPFGRKIAAVIYSQ</sequence>
<keyword evidence="1" id="KW-0732">Signal</keyword>
<name>A0ABY9T1U6_BREBE</name>
<reference evidence="3 4" key="1">
    <citation type="submission" date="2023-09" db="EMBL/GenBank/DDBJ databases">
        <title>Complete Genome and Methylome dissection of Bacillus brevis NEB573 original source of BbsI restriction endonuclease.</title>
        <authorList>
            <person name="Fomenkov A."/>
            <person name="Roberts R.D."/>
        </authorList>
    </citation>
    <scope>NUCLEOTIDE SEQUENCE [LARGE SCALE GENOMIC DNA]</scope>
    <source>
        <strain evidence="3 4">NEB573</strain>
    </source>
</reference>
<dbReference type="Proteomes" id="UP001256827">
    <property type="component" value="Chromosome"/>
</dbReference>
<keyword evidence="4" id="KW-1185">Reference proteome</keyword>
<feature type="signal peptide" evidence="1">
    <location>
        <begin position="1"/>
        <end position="21"/>
    </location>
</feature>
<dbReference type="PROSITE" id="PS51272">
    <property type="entry name" value="SLH"/>
    <property type="match status" value="1"/>
</dbReference>
<evidence type="ECO:0000256" key="1">
    <source>
        <dbReference type="SAM" id="SignalP"/>
    </source>
</evidence>
<feature type="chain" id="PRO_5046094953" evidence="1">
    <location>
        <begin position="22"/>
        <end position="370"/>
    </location>
</feature>
<gene>
    <name evidence="3" type="ORF">RGB73_25905</name>
</gene>
<dbReference type="EMBL" id="CP134050">
    <property type="protein sequence ID" value="WNC14075.1"/>
    <property type="molecule type" value="Genomic_DNA"/>
</dbReference>
<organism evidence="3 4">
    <name type="scientific">Brevibacillus brevis</name>
    <name type="common">Bacillus brevis</name>
    <dbReference type="NCBI Taxonomy" id="1393"/>
    <lineage>
        <taxon>Bacteria</taxon>
        <taxon>Bacillati</taxon>
        <taxon>Bacillota</taxon>
        <taxon>Bacilli</taxon>
        <taxon>Bacillales</taxon>
        <taxon>Paenibacillaceae</taxon>
        <taxon>Brevibacillus</taxon>
    </lineage>
</organism>
<dbReference type="InterPro" id="IPR001119">
    <property type="entry name" value="SLH_dom"/>
</dbReference>
<dbReference type="Pfam" id="PF00395">
    <property type="entry name" value="SLH"/>
    <property type="match status" value="1"/>
</dbReference>
<protein>
    <submittedName>
        <fullName evidence="3">S-layer homology domain-containing protein</fullName>
    </submittedName>
</protein>
<accession>A0ABY9T1U6</accession>
<feature type="domain" description="SLH" evidence="2">
    <location>
        <begin position="25"/>
        <end position="88"/>
    </location>
</feature>
<evidence type="ECO:0000313" key="4">
    <source>
        <dbReference type="Proteomes" id="UP001256827"/>
    </source>
</evidence>
<dbReference type="RefSeq" id="WP_310765970.1">
    <property type="nucleotide sequence ID" value="NZ_CP134050.1"/>
</dbReference>
<evidence type="ECO:0000259" key="2">
    <source>
        <dbReference type="PROSITE" id="PS51272"/>
    </source>
</evidence>
<evidence type="ECO:0000313" key="3">
    <source>
        <dbReference type="EMBL" id="WNC14075.1"/>
    </source>
</evidence>
<proteinExistence type="predicted"/>